<dbReference type="InterPro" id="IPR036163">
    <property type="entry name" value="HMA_dom_sf"/>
</dbReference>
<proteinExistence type="inferred from homology"/>
<evidence type="ECO:0000256" key="5">
    <source>
        <dbReference type="ARBA" id="ARBA00022692"/>
    </source>
</evidence>
<dbReference type="PANTHER" id="PTHR48085">
    <property type="entry name" value="CADMIUM/ZINC-TRANSPORTING ATPASE HMA2-RELATED"/>
    <property type="match status" value="1"/>
</dbReference>
<dbReference type="SUPFAM" id="SSF55008">
    <property type="entry name" value="HMA, heavy metal-associated domain"/>
    <property type="match status" value="1"/>
</dbReference>
<dbReference type="NCBIfam" id="TIGR01511">
    <property type="entry name" value="ATPase-IB1_Cu"/>
    <property type="match status" value="1"/>
</dbReference>
<dbReference type="InterPro" id="IPR017969">
    <property type="entry name" value="Heavy-metal-associated_CS"/>
</dbReference>
<dbReference type="FunFam" id="2.70.150.10:FF:000020">
    <property type="entry name" value="Copper-exporting P-type ATPase A"/>
    <property type="match status" value="1"/>
</dbReference>
<evidence type="ECO:0000256" key="11">
    <source>
        <dbReference type="ARBA" id="ARBA00023136"/>
    </source>
</evidence>
<evidence type="ECO:0000256" key="6">
    <source>
        <dbReference type="ARBA" id="ARBA00022723"/>
    </source>
</evidence>
<dbReference type="Gene3D" id="3.40.50.1000">
    <property type="entry name" value="HAD superfamily/HAD-like"/>
    <property type="match status" value="1"/>
</dbReference>
<dbReference type="InterPro" id="IPR001757">
    <property type="entry name" value="P_typ_ATPase"/>
</dbReference>
<dbReference type="SFLD" id="SFLDS00003">
    <property type="entry name" value="Haloacid_Dehalogenase"/>
    <property type="match status" value="1"/>
</dbReference>
<dbReference type="Gene3D" id="3.40.1110.10">
    <property type="entry name" value="Calcium-transporting ATPase, cytoplasmic domain N"/>
    <property type="match status" value="1"/>
</dbReference>
<gene>
    <name evidence="17" type="ORF">SAMN05443545_10168</name>
</gene>
<dbReference type="InterPro" id="IPR008250">
    <property type="entry name" value="ATPase_P-typ_transduc_dom_A_sf"/>
</dbReference>
<evidence type="ECO:0000256" key="13">
    <source>
        <dbReference type="ARBA" id="ARBA00047308"/>
    </source>
</evidence>
<keyword evidence="3 14" id="KW-1003">Cell membrane</keyword>
<dbReference type="CDD" id="cd00371">
    <property type="entry name" value="HMA"/>
    <property type="match status" value="1"/>
</dbReference>
<dbReference type="InterPro" id="IPR036412">
    <property type="entry name" value="HAD-like_sf"/>
</dbReference>
<dbReference type="Gene3D" id="2.70.150.10">
    <property type="entry name" value="Calcium-transporting ATPase, cytoplasmic transduction domain A"/>
    <property type="match status" value="1"/>
</dbReference>
<dbReference type="PRINTS" id="PR00941">
    <property type="entry name" value="CDATPASE"/>
</dbReference>
<keyword evidence="9" id="KW-1278">Translocase</keyword>
<protein>
    <recommendedName>
        <fullName evidence="12">P-type Zn(2+) transporter</fullName>
        <ecNumber evidence="12">7.2.2.12</ecNumber>
    </recommendedName>
</protein>
<evidence type="ECO:0000256" key="1">
    <source>
        <dbReference type="ARBA" id="ARBA00004651"/>
    </source>
</evidence>
<dbReference type="GO" id="GO:0060003">
    <property type="term" value="P:copper ion export"/>
    <property type="evidence" value="ECO:0007669"/>
    <property type="project" value="UniProtKB-ARBA"/>
</dbReference>
<dbReference type="RefSeq" id="WP_308428086.1">
    <property type="nucleotide sequence ID" value="NZ_BMXH01000001.1"/>
</dbReference>
<feature type="transmembrane region" description="Helical" evidence="14">
    <location>
        <begin position="367"/>
        <end position="391"/>
    </location>
</feature>
<feature type="transmembrane region" description="Helical" evidence="14">
    <location>
        <begin position="113"/>
        <end position="131"/>
    </location>
</feature>
<evidence type="ECO:0000256" key="10">
    <source>
        <dbReference type="ARBA" id="ARBA00022989"/>
    </source>
</evidence>
<organism evidence="17 18">
    <name type="scientific">Aidingimonas halophila</name>
    <dbReference type="NCBI Taxonomy" id="574349"/>
    <lineage>
        <taxon>Bacteria</taxon>
        <taxon>Pseudomonadati</taxon>
        <taxon>Pseudomonadota</taxon>
        <taxon>Gammaproteobacteria</taxon>
        <taxon>Oceanospirillales</taxon>
        <taxon>Halomonadaceae</taxon>
        <taxon>Aidingimonas</taxon>
    </lineage>
</organism>
<evidence type="ECO:0000256" key="9">
    <source>
        <dbReference type="ARBA" id="ARBA00022967"/>
    </source>
</evidence>
<dbReference type="Pfam" id="PF00702">
    <property type="entry name" value="Hydrolase"/>
    <property type="match status" value="1"/>
</dbReference>
<accession>A0A1H2QFA3</accession>
<dbReference type="InterPro" id="IPR023298">
    <property type="entry name" value="ATPase_P-typ_TM_dom_sf"/>
</dbReference>
<dbReference type="Pfam" id="PF00403">
    <property type="entry name" value="HMA"/>
    <property type="match status" value="1"/>
</dbReference>
<dbReference type="InterPro" id="IPR044492">
    <property type="entry name" value="P_typ_ATPase_HD_dom"/>
</dbReference>
<evidence type="ECO:0000256" key="4">
    <source>
        <dbReference type="ARBA" id="ARBA00022553"/>
    </source>
</evidence>
<dbReference type="InterPro" id="IPR006121">
    <property type="entry name" value="HMA_dom"/>
</dbReference>
<evidence type="ECO:0000256" key="7">
    <source>
        <dbReference type="ARBA" id="ARBA00022741"/>
    </source>
</evidence>
<keyword evidence="6 14" id="KW-0479">Metal-binding</keyword>
<dbReference type="GO" id="GO:0015086">
    <property type="term" value="F:cadmium ion transmembrane transporter activity"/>
    <property type="evidence" value="ECO:0007669"/>
    <property type="project" value="TreeGrafter"/>
</dbReference>
<reference evidence="17 18" key="1">
    <citation type="submission" date="2016-10" db="EMBL/GenBank/DDBJ databases">
        <authorList>
            <person name="de Groot N.N."/>
        </authorList>
    </citation>
    <scope>NUCLEOTIDE SEQUENCE [LARGE SCALE GENOMIC DNA]</scope>
    <source>
        <strain evidence="17 18">DSM 19219</strain>
    </source>
</reference>
<keyword evidence="11 14" id="KW-0472">Membrane</keyword>
<dbReference type="SUPFAM" id="SSF56784">
    <property type="entry name" value="HAD-like"/>
    <property type="match status" value="1"/>
</dbReference>
<keyword evidence="7 14" id="KW-0547">Nucleotide-binding</keyword>
<dbReference type="SUPFAM" id="SSF81653">
    <property type="entry name" value="Calcium ATPase, transduction domain A"/>
    <property type="match status" value="1"/>
</dbReference>
<dbReference type="GO" id="GO:0005886">
    <property type="term" value="C:plasma membrane"/>
    <property type="evidence" value="ECO:0007669"/>
    <property type="project" value="UniProtKB-SubCell"/>
</dbReference>
<dbReference type="InterPro" id="IPR018303">
    <property type="entry name" value="ATPase_P-typ_P_site"/>
</dbReference>
<dbReference type="SUPFAM" id="SSF81665">
    <property type="entry name" value="Calcium ATPase, transmembrane domain M"/>
    <property type="match status" value="1"/>
</dbReference>
<feature type="transmembrane region" description="Helical" evidence="14">
    <location>
        <begin position="336"/>
        <end position="361"/>
    </location>
</feature>
<comment type="subcellular location">
    <subcellularLocation>
        <location evidence="1">Cell membrane</location>
        <topology evidence="1">Multi-pass membrane protein</topology>
    </subcellularLocation>
</comment>
<evidence type="ECO:0000259" key="16">
    <source>
        <dbReference type="PROSITE" id="PS50846"/>
    </source>
</evidence>
<dbReference type="GO" id="GO:0046872">
    <property type="term" value="F:metal ion binding"/>
    <property type="evidence" value="ECO:0007669"/>
    <property type="project" value="UniProtKB-KW"/>
</dbReference>
<dbReference type="Proteomes" id="UP000198500">
    <property type="component" value="Unassembled WGS sequence"/>
</dbReference>
<comment type="similarity">
    <text evidence="2 14">Belongs to the cation transport ATPase (P-type) (TC 3.A.3) family. Type IB subfamily.</text>
</comment>
<dbReference type="SFLD" id="SFLDF00027">
    <property type="entry name" value="p-type_atpase"/>
    <property type="match status" value="1"/>
</dbReference>
<dbReference type="Pfam" id="PF00122">
    <property type="entry name" value="E1-E2_ATPase"/>
    <property type="match status" value="1"/>
</dbReference>
<evidence type="ECO:0000256" key="15">
    <source>
        <dbReference type="SAM" id="MobiDB-lite"/>
    </source>
</evidence>
<dbReference type="NCBIfam" id="TIGR01512">
    <property type="entry name" value="ATPase-IB2_Cd"/>
    <property type="match status" value="1"/>
</dbReference>
<dbReference type="GO" id="GO:0005524">
    <property type="term" value="F:ATP binding"/>
    <property type="evidence" value="ECO:0007669"/>
    <property type="project" value="UniProtKB-UniRule"/>
</dbReference>
<dbReference type="PRINTS" id="PR00119">
    <property type="entry name" value="CATATPASE"/>
</dbReference>
<keyword evidence="10 14" id="KW-1133">Transmembrane helix</keyword>
<name>A0A1H2QFA3_9GAMM</name>
<dbReference type="EMBL" id="FNNI01000001">
    <property type="protein sequence ID" value="SDW05745.1"/>
    <property type="molecule type" value="Genomic_DNA"/>
</dbReference>
<dbReference type="InterPro" id="IPR051014">
    <property type="entry name" value="Cation_Transport_ATPase_IB"/>
</dbReference>
<evidence type="ECO:0000313" key="17">
    <source>
        <dbReference type="EMBL" id="SDW05745.1"/>
    </source>
</evidence>
<dbReference type="PROSITE" id="PS50846">
    <property type="entry name" value="HMA_2"/>
    <property type="match status" value="1"/>
</dbReference>
<keyword evidence="18" id="KW-1185">Reference proteome</keyword>
<dbReference type="Gene3D" id="3.30.70.100">
    <property type="match status" value="1"/>
</dbReference>
<dbReference type="STRING" id="574349.SAMN05443545_10168"/>
<comment type="catalytic activity">
    <reaction evidence="13">
        <text>Zn(2+)(in) + ATP + H2O = Zn(2+)(out) + ADP + phosphate + H(+)</text>
        <dbReference type="Rhea" id="RHEA:20621"/>
        <dbReference type="ChEBI" id="CHEBI:15377"/>
        <dbReference type="ChEBI" id="CHEBI:15378"/>
        <dbReference type="ChEBI" id="CHEBI:29105"/>
        <dbReference type="ChEBI" id="CHEBI:30616"/>
        <dbReference type="ChEBI" id="CHEBI:43474"/>
        <dbReference type="ChEBI" id="CHEBI:456216"/>
        <dbReference type="EC" id="7.2.2.12"/>
    </reaction>
</comment>
<dbReference type="PANTHER" id="PTHR48085:SF5">
    <property type="entry name" value="CADMIUM_ZINC-TRANSPORTING ATPASE HMA4-RELATED"/>
    <property type="match status" value="1"/>
</dbReference>
<dbReference type="PROSITE" id="PS01047">
    <property type="entry name" value="HMA_1"/>
    <property type="match status" value="1"/>
</dbReference>
<dbReference type="InterPro" id="IPR027256">
    <property type="entry name" value="P-typ_ATPase_IB"/>
</dbReference>
<dbReference type="GO" id="GO:0016463">
    <property type="term" value="F:P-type zinc transporter activity"/>
    <property type="evidence" value="ECO:0007669"/>
    <property type="project" value="UniProtKB-EC"/>
</dbReference>
<evidence type="ECO:0000256" key="12">
    <source>
        <dbReference type="ARBA" id="ARBA00039097"/>
    </source>
</evidence>
<feature type="region of interest" description="Disordered" evidence="15">
    <location>
        <begin position="1"/>
        <end position="20"/>
    </location>
</feature>
<evidence type="ECO:0000256" key="8">
    <source>
        <dbReference type="ARBA" id="ARBA00022840"/>
    </source>
</evidence>
<dbReference type="GO" id="GO:0016887">
    <property type="term" value="F:ATP hydrolysis activity"/>
    <property type="evidence" value="ECO:0007669"/>
    <property type="project" value="InterPro"/>
</dbReference>
<feature type="domain" description="HMA" evidence="16">
    <location>
        <begin position="22"/>
        <end position="88"/>
    </location>
</feature>
<feature type="transmembrane region" description="Helical" evidence="14">
    <location>
        <begin position="186"/>
        <end position="203"/>
    </location>
</feature>
<dbReference type="EC" id="7.2.2.12" evidence="12"/>
<keyword evidence="8 14" id="KW-0067">ATP-binding</keyword>
<evidence type="ECO:0000313" key="18">
    <source>
        <dbReference type="Proteomes" id="UP000198500"/>
    </source>
</evidence>
<dbReference type="PROSITE" id="PS00154">
    <property type="entry name" value="ATPASE_E1_E2"/>
    <property type="match status" value="1"/>
</dbReference>
<evidence type="ECO:0000256" key="3">
    <source>
        <dbReference type="ARBA" id="ARBA00022475"/>
    </source>
</evidence>
<dbReference type="NCBIfam" id="TIGR01525">
    <property type="entry name" value="ATPase-IB_hvy"/>
    <property type="match status" value="1"/>
</dbReference>
<evidence type="ECO:0000256" key="14">
    <source>
        <dbReference type="RuleBase" id="RU362081"/>
    </source>
</evidence>
<dbReference type="SFLD" id="SFLDG00002">
    <property type="entry name" value="C1.7:_P-type_atpase_like"/>
    <property type="match status" value="1"/>
</dbReference>
<keyword evidence="5 14" id="KW-0812">Transmembrane</keyword>
<dbReference type="InterPro" id="IPR059000">
    <property type="entry name" value="ATPase_P-type_domA"/>
</dbReference>
<dbReference type="InterPro" id="IPR023299">
    <property type="entry name" value="ATPase_P-typ_cyto_dom_N"/>
</dbReference>
<dbReference type="NCBIfam" id="TIGR01494">
    <property type="entry name" value="ATPase_P-type"/>
    <property type="match status" value="1"/>
</dbReference>
<dbReference type="InterPro" id="IPR023214">
    <property type="entry name" value="HAD_sf"/>
</dbReference>
<feature type="transmembrane region" description="Helical" evidence="14">
    <location>
        <begin position="673"/>
        <end position="691"/>
    </location>
</feature>
<keyword evidence="4" id="KW-0597">Phosphoprotein</keyword>
<dbReference type="AlphaFoldDB" id="A0A1H2QFA3"/>
<sequence>MVESSYQVPEADDPETEMSPESVLRFRVEGMDCPGCARKIETAVSKLSGVGDVSANVTAGSVVVTPDESLPSERAVSEAIHRLGYVVVSEQDISNRRAGAGTPRWWQTAKGRLVLASGVLLTVAVGLELLFPVLGRWPFVAATVVGLVPIVRAAWQSLRGGDVFTIEALMTIAAVGALVIDAAAEAAVVVFLFAVGELLEGVASSRARRSIAALSDLTPAMARLLEDGEVRDVSADTLEPGDRVMVRPGDRLPCDGRILEGASSLDESPISGESVPCEKQIGDDVFAGTVNLGAVLQVEVTRRASDNTIARIIRLVEEAQEAKAPVARFIDRFAHYYMPAVVGIAVLVAVVPPLVAGLAWSESVYRALALLLIACPCALVISTPAAIAAGLSTGARRGLLIKGGAVLEKLGSLKVVALDKTGTLTVGAPRVTDIIGVSASDDDVLRLAAALERDSSHPIAMAIVERARQASIELPGVHDAHALSGHGVGGSVGSSYLRLVSPRTVSELVQKNRTLGQRITALETSGKSVTVLLDGERPLGLIAVRDEPREDAGAGLASLSRMGLTGVMLTGDNPRTASAIAESLGIEAHAGLLPEDKARLIGEWQASGRGPIGKVGDGINDAPALAAADVGIAMGGGTDVALETADAALLRNRVGGIAELIGLSRATLRNVKTNVALALGFKAIFLITTMFGITGMWIAVLADTGATVLVTLNAMRLLRYRFDPTAS</sequence>
<evidence type="ECO:0000256" key="2">
    <source>
        <dbReference type="ARBA" id="ARBA00006024"/>
    </source>
</evidence>